<accession>A0A645ENT0</accession>
<name>A0A645ENT0_9ZZZZ</name>
<dbReference type="InterPro" id="IPR015943">
    <property type="entry name" value="WD40/YVTN_repeat-like_dom_sf"/>
</dbReference>
<dbReference type="AlphaFoldDB" id="A0A645ENT0"/>
<gene>
    <name evidence="1" type="ORF">SDC9_150893</name>
</gene>
<organism evidence="1">
    <name type="scientific">bioreactor metagenome</name>
    <dbReference type="NCBI Taxonomy" id="1076179"/>
    <lineage>
        <taxon>unclassified sequences</taxon>
        <taxon>metagenomes</taxon>
        <taxon>ecological metagenomes</taxon>
    </lineage>
</organism>
<dbReference type="SUPFAM" id="SSF50998">
    <property type="entry name" value="Quinoprotein alcohol dehydrogenase-like"/>
    <property type="match status" value="1"/>
</dbReference>
<dbReference type="Gene3D" id="2.130.10.10">
    <property type="entry name" value="YVTN repeat-like/Quinoprotein amine dehydrogenase"/>
    <property type="match status" value="1"/>
</dbReference>
<sequence length="285" mass="31368">MSGAYGLVKYNNEKAYIHMYNLGKMLIINPATMVKTGEIDLTSYAFGDNNPDPSYPIIRDGLLYVPLNQNSSSWMPYPEHKQSDVVIIDISTDKVVKLISETKSGLTFPVRPALKEMIFKDENNDIYIACAGGFGLDPRFPETGLLCIPAGKTEFDDSKSWDLSQTPIEGTNYKPGSLSSCKYIGNGKLCAYITISELIGNNPYTSRYMLAVIIDMKNKTIKKIEGIPVSDGFSALIETYNSQVVFCASGDKVSGFFSYDPVSGKVSDSPVITTSGNPTFIHFFQ</sequence>
<evidence type="ECO:0000313" key="1">
    <source>
        <dbReference type="EMBL" id="MPN03661.1"/>
    </source>
</evidence>
<reference evidence="1" key="1">
    <citation type="submission" date="2019-08" db="EMBL/GenBank/DDBJ databases">
        <authorList>
            <person name="Kucharzyk K."/>
            <person name="Murdoch R.W."/>
            <person name="Higgins S."/>
            <person name="Loffler F."/>
        </authorList>
    </citation>
    <scope>NUCLEOTIDE SEQUENCE</scope>
</reference>
<dbReference type="InterPro" id="IPR011047">
    <property type="entry name" value="Quinoprotein_ADH-like_sf"/>
</dbReference>
<comment type="caution">
    <text evidence="1">The sequence shown here is derived from an EMBL/GenBank/DDBJ whole genome shotgun (WGS) entry which is preliminary data.</text>
</comment>
<dbReference type="EMBL" id="VSSQ01049591">
    <property type="protein sequence ID" value="MPN03661.1"/>
    <property type="molecule type" value="Genomic_DNA"/>
</dbReference>
<proteinExistence type="predicted"/>
<protein>
    <submittedName>
        <fullName evidence="1">Uncharacterized protein</fullName>
    </submittedName>
</protein>